<reference evidence="1 2" key="1">
    <citation type="journal article" date="2017" name="ISME J.">
        <title>Energy and carbon metabolisms in a deep terrestrial subsurface fluid microbial community.</title>
        <authorList>
            <person name="Momper L."/>
            <person name="Jungbluth S.P."/>
            <person name="Lee M.D."/>
            <person name="Amend J.P."/>
        </authorList>
    </citation>
    <scope>NUCLEOTIDE SEQUENCE [LARGE SCALE GENOMIC DNA]</scope>
    <source>
        <strain evidence="1">SURF_46</strain>
    </source>
</reference>
<evidence type="ECO:0000313" key="2">
    <source>
        <dbReference type="Proteomes" id="UP000265540"/>
    </source>
</evidence>
<gene>
    <name evidence="1" type="ORF">C4561_04680</name>
</gene>
<dbReference type="EMBL" id="QZJF01000018">
    <property type="protein sequence ID" value="RJR26680.1"/>
    <property type="molecule type" value="Genomic_DNA"/>
</dbReference>
<sequence>MRDRIIDYLSQHPGGIDDDQLALVLGLKHRQQANSRCRRLMLEGLVDRHTVGGKIQNFWLGSFSRMSPSTKPQSATLDHPQRLLAPLTLDEHWSWEGNVQGMVVKFLTKQGYSIIRAADTRSKEHGKDIEATKDSRTLWVTVKGFPKGTPKTHPSTQAGHWFKGALFEIVAWRGESEFAKLAIALPDYPRYRKLAAKITWLQPVTRFSYYWVREDGIVDVDDWRG</sequence>
<comment type="caution">
    <text evidence="1">The sequence shown here is derived from an EMBL/GenBank/DDBJ whole genome shotgun (WGS) entry which is preliminary data.</text>
</comment>
<protein>
    <submittedName>
        <fullName evidence="1">MarR family transcriptional regulator</fullName>
    </submittedName>
</protein>
<name>A0A3A4ZJ43_UNCKA</name>
<dbReference type="Proteomes" id="UP000265540">
    <property type="component" value="Unassembled WGS sequence"/>
</dbReference>
<evidence type="ECO:0000313" key="1">
    <source>
        <dbReference type="EMBL" id="RJR26680.1"/>
    </source>
</evidence>
<accession>A0A3A4ZJ43</accession>
<proteinExistence type="predicted"/>
<dbReference type="AlphaFoldDB" id="A0A3A4ZJ43"/>
<organism evidence="1 2">
    <name type="scientific">candidate division WWE3 bacterium</name>
    <dbReference type="NCBI Taxonomy" id="2053526"/>
    <lineage>
        <taxon>Bacteria</taxon>
        <taxon>Katanobacteria</taxon>
    </lineage>
</organism>